<evidence type="ECO:0000313" key="13">
    <source>
        <dbReference type="Proteomes" id="UP000095230"/>
    </source>
</evidence>
<dbReference type="GO" id="GO:0005886">
    <property type="term" value="C:plasma membrane"/>
    <property type="evidence" value="ECO:0007669"/>
    <property type="project" value="UniProtKB-SubCell"/>
</dbReference>
<evidence type="ECO:0000256" key="9">
    <source>
        <dbReference type="PROSITE-ProRule" id="PRU00284"/>
    </source>
</evidence>
<dbReference type="STRING" id="23.BEL05_11555"/>
<feature type="domain" description="Methyl-accepting transducer" evidence="10">
    <location>
        <begin position="354"/>
        <end position="590"/>
    </location>
</feature>
<dbReference type="SUPFAM" id="SSF103190">
    <property type="entry name" value="Sensory domain-like"/>
    <property type="match status" value="1"/>
</dbReference>
<keyword evidence="7 9" id="KW-0807">Transducer</keyword>
<gene>
    <name evidence="12" type="ORF">BEL05_11555</name>
</gene>
<dbReference type="Gene3D" id="3.30.450.20">
    <property type="entry name" value="PAS domain"/>
    <property type="match status" value="2"/>
</dbReference>
<name>A0A1E5IQV4_SHECO</name>
<proteinExistence type="inferred from homology"/>
<keyword evidence="5" id="KW-1133">Transmembrane helix</keyword>
<dbReference type="GO" id="GO:0006935">
    <property type="term" value="P:chemotaxis"/>
    <property type="evidence" value="ECO:0007669"/>
    <property type="project" value="UniProtKB-KW"/>
</dbReference>
<dbReference type="Gene3D" id="1.10.287.950">
    <property type="entry name" value="Methyl-accepting chemotaxis protein"/>
    <property type="match status" value="1"/>
</dbReference>
<evidence type="ECO:0000313" key="12">
    <source>
        <dbReference type="EMBL" id="OEG72891.1"/>
    </source>
</evidence>
<dbReference type="PROSITE" id="PS50885">
    <property type="entry name" value="HAMP"/>
    <property type="match status" value="1"/>
</dbReference>
<dbReference type="FunFam" id="1.10.287.950:FF:000001">
    <property type="entry name" value="Methyl-accepting chemotaxis sensory transducer"/>
    <property type="match status" value="1"/>
</dbReference>
<dbReference type="Pfam" id="PF02743">
    <property type="entry name" value="dCache_1"/>
    <property type="match status" value="1"/>
</dbReference>
<dbReference type="GO" id="GO:0004888">
    <property type="term" value="F:transmembrane signaling receptor activity"/>
    <property type="evidence" value="ECO:0007669"/>
    <property type="project" value="InterPro"/>
</dbReference>
<evidence type="ECO:0000256" key="8">
    <source>
        <dbReference type="ARBA" id="ARBA00029447"/>
    </source>
</evidence>
<accession>A0A1E5IQV4</accession>
<dbReference type="CDD" id="cd06225">
    <property type="entry name" value="HAMP"/>
    <property type="match status" value="1"/>
</dbReference>
<keyword evidence="4" id="KW-0812">Transmembrane</keyword>
<dbReference type="SMART" id="SM00304">
    <property type="entry name" value="HAMP"/>
    <property type="match status" value="1"/>
</dbReference>
<organism evidence="12 13">
    <name type="scientific">Shewanella colwelliana</name>
    <name type="common">Alteromonas colwelliana</name>
    <dbReference type="NCBI Taxonomy" id="23"/>
    <lineage>
        <taxon>Bacteria</taxon>
        <taxon>Pseudomonadati</taxon>
        <taxon>Pseudomonadota</taxon>
        <taxon>Gammaproteobacteria</taxon>
        <taxon>Alteromonadales</taxon>
        <taxon>Shewanellaceae</taxon>
        <taxon>Shewanella</taxon>
    </lineage>
</organism>
<comment type="caution">
    <text evidence="12">The sequence shown here is derived from an EMBL/GenBank/DDBJ whole genome shotgun (WGS) entry which is preliminary data.</text>
</comment>
<sequence length="626" mass="68139">MKIRTKFSVASGIVILIVLSLLALSTHLAINTTVEDKTRAYIEDNATLMSTGIGNWLQGKSAQINLLKSVIESDFSADNFQKGLEFAAVKNDFLLIFGTLNTETGLRSNNPNRQNPPNVDFRDKPWYKLAKNQSETVFTAPYQDAATQELLLSIVSNIEYQGQFQGVIGGDLSLNTIAETVNTINFDGTGIAFIVDEQGNIITHPTADLNGKNSNNIYQQAPTNSKQILEIEHDNLDKLLYFYPLPAAQGMNWYLGVLLEKDKVYQSLTDLTQRTALFSIISIIICIFLLRKLAKHLLTPLNHLDAAIANIAMGGGDLTQRLAIKSEDECGAVAKNFNQFLDSMQTLIIEIKNKASGVVDNSNASTQLAIQSGEQLNQQKSLIEGLATAMNEMTATSADIASSAQEAASSITSVNDETEQSRVTFTETSNYINQLSDTITDSQTVSDQLAQYSTNIEQVLSVINGIAEQTNLLALNAAIEAARAGEQGRGFAVVADEVRTLALRTQESTTEIKNTIEQIQSASASVQQAMQESKEKATVCVNHAATANSALKVISESVKEIMDRNIQIAAAIEQQSVVAEEINLNTNHINDISTTVGEFSSNQLQANSQLIDEVTQQQGLLNKFTV</sequence>
<dbReference type="Proteomes" id="UP000095230">
    <property type="component" value="Unassembled WGS sequence"/>
</dbReference>
<dbReference type="Pfam" id="PF00015">
    <property type="entry name" value="MCPsignal"/>
    <property type="match status" value="1"/>
</dbReference>
<dbReference type="InterPro" id="IPR029151">
    <property type="entry name" value="Sensor-like_sf"/>
</dbReference>
<dbReference type="InterPro" id="IPR004089">
    <property type="entry name" value="MCPsignal_dom"/>
</dbReference>
<dbReference type="CDD" id="cd12913">
    <property type="entry name" value="PDC1_MCP_like"/>
    <property type="match status" value="1"/>
</dbReference>
<keyword evidence="2" id="KW-1003">Cell membrane</keyword>
<evidence type="ECO:0000256" key="4">
    <source>
        <dbReference type="ARBA" id="ARBA00022692"/>
    </source>
</evidence>
<keyword evidence="6" id="KW-0472">Membrane</keyword>
<dbReference type="CDD" id="cd11386">
    <property type="entry name" value="MCP_signal"/>
    <property type="match status" value="1"/>
</dbReference>
<dbReference type="InterPro" id="IPR004090">
    <property type="entry name" value="Chemotax_Me-accpt_rcpt"/>
</dbReference>
<evidence type="ECO:0000259" key="10">
    <source>
        <dbReference type="PROSITE" id="PS50111"/>
    </source>
</evidence>
<evidence type="ECO:0000259" key="11">
    <source>
        <dbReference type="PROSITE" id="PS50885"/>
    </source>
</evidence>
<reference evidence="12 13" key="1">
    <citation type="submission" date="2016-07" db="EMBL/GenBank/DDBJ databases">
        <title>Whole-genome of two Shewanella species isolated from a digestive organ of sea cucumber Apostichopus japonicus Selenka 1867.</title>
        <authorList>
            <person name="Hong H.-H."/>
            <person name="Choi H."/>
            <person name="Cheon S."/>
            <person name="Oh J.-S."/>
            <person name="Lee H.-G."/>
            <person name="Park C."/>
        </authorList>
    </citation>
    <scope>NUCLEOTIDE SEQUENCE [LARGE SCALE GENOMIC DNA]</scope>
    <source>
        <strain evidence="12 13">CSB03KR</strain>
    </source>
</reference>
<evidence type="ECO:0000256" key="7">
    <source>
        <dbReference type="ARBA" id="ARBA00023224"/>
    </source>
</evidence>
<evidence type="ECO:0000256" key="6">
    <source>
        <dbReference type="ARBA" id="ARBA00023136"/>
    </source>
</evidence>
<dbReference type="CDD" id="cd12912">
    <property type="entry name" value="PDC2_MCP_like"/>
    <property type="match status" value="1"/>
</dbReference>
<dbReference type="PANTHER" id="PTHR32089">
    <property type="entry name" value="METHYL-ACCEPTING CHEMOTAXIS PROTEIN MCPB"/>
    <property type="match status" value="1"/>
</dbReference>
<dbReference type="InterPro" id="IPR033479">
    <property type="entry name" value="dCache_1"/>
</dbReference>
<dbReference type="InterPro" id="IPR003660">
    <property type="entry name" value="HAMP_dom"/>
</dbReference>
<dbReference type="SMART" id="SM00283">
    <property type="entry name" value="MA"/>
    <property type="match status" value="1"/>
</dbReference>
<dbReference type="GO" id="GO:0007165">
    <property type="term" value="P:signal transduction"/>
    <property type="evidence" value="ECO:0007669"/>
    <property type="project" value="UniProtKB-KW"/>
</dbReference>
<dbReference type="RefSeq" id="WP_069671932.1">
    <property type="nucleotide sequence ID" value="NZ_MCBT01000046.1"/>
</dbReference>
<keyword evidence="3" id="KW-0145">Chemotaxis</keyword>
<feature type="domain" description="HAMP" evidence="11">
    <location>
        <begin position="295"/>
        <end position="349"/>
    </location>
</feature>
<dbReference type="EMBL" id="MCBT01000046">
    <property type="protein sequence ID" value="OEG72891.1"/>
    <property type="molecule type" value="Genomic_DNA"/>
</dbReference>
<dbReference type="SUPFAM" id="SSF58104">
    <property type="entry name" value="Methyl-accepting chemotaxis protein (MCP) signaling domain"/>
    <property type="match status" value="1"/>
</dbReference>
<dbReference type="Pfam" id="PF00672">
    <property type="entry name" value="HAMP"/>
    <property type="match status" value="1"/>
</dbReference>
<protein>
    <submittedName>
        <fullName evidence="12">Chemotaxis protein</fullName>
    </submittedName>
</protein>
<comment type="subcellular location">
    <subcellularLocation>
        <location evidence="1">Cell membrane</location>
        <topology evidence="1">Multi-pass membrane protein</topology>
    </subcellularLocation>
</comment>
<evidence type="ECO:0000256" key="3">
    <source>
        <dbReference type="ARBA" id="ARBA00022500"/>
    </source>
</evidence>
<dbReference type="OrthoDB" id="2489132at2"/>
<dbReference type="PRINTS" id="PR00260">
    <property type="entry name" value="CHEMTRNSDUCR"/>
</dbReference>
<evidence type="ECO:0000256" key="5">
    <source>
        <dbReference type="ARBA" id="ARBA00022989"/>
    </source>
</evidence>
<dbReference type="PROSITE" id="PS50111">
    <property type="entry name" value="CHEMOTAXIS_TRANSDUC_2"/>
    <property type="match status" value="1"/>
</dbReference>
<dbReference type="AlphaFoldDB" id="A0A1E5IQV4"/>
<evidence type="ECO:0000256" key="2">
    <source>
        <dbReference type="ARBA" id="ARBA00022475"/>
    </source>
</evidence>
<dbReference type="PANTHER" id="PTHR32089:SF117">
    <property type="entry name" value="METHYL ACCEPTING SENSORY TRANSDUCER WITH CACHE_1 SMALL MOLECULE BINDING DOMAIN"/>
    <property type="match status" value="1"/>
</dbReference>
<evidence type="ECO:0000256" key="1">
    <source>
        <dbReference type="ARBA" id="ARBA00004651"/>
    </source>
</evidence>
<comment type="similarity">
    <text evidence="8">Belongs to the methyl-accepting chemotaxis (MCP) protein family.</text>
</comment>